<dbReference type="eggNOG" id="COG3272">
    <property type="taxonomic scope" value="Bacteria"/>
</dbReference>
<dbReference type="eggNOG" id="COG1683">
    <property type="taxonomic scope" value="Bacteria"/>
</dbReference>
<sequence>MVEFSDEKIQVGISSCLIGNKVRFDGGHKQSSYCTKVLSDYFDFQPICPEMAIGLGTPRKAIRLVKDEDRIRVMASDGSFEVTEQLTEFGEKTSPLLTSLSGYIFCAKSPTCGMERVTLYNEGTNQGNRDGVGVFAAKVMADHPLLPVEEQGRLNDLLLRENFITRVFAYHRWQSLVAGGLSIRKLIQFHAEHKYLLMSHNVKLYYKLGPLLSGSKEAIEVVAKQYIEGFMATLKTLPNRKSHTNTLSHLQGYFKRSLSSAERVDLANDIDKYRKGLLPLMVPITLITHYLTLYPDPYLKQQVYLHPHPEELKLRYSH</sequence>
<dbReference type="InterPro" id="IPR013560">
    <property type="entry name" value="DUF1722"/>
</dbReference>
<evidence type="ECO:0000313" key="2">
    <source>
        <dbReference type="EMBL" id="ABM02836.1"/>
    </source>
</evidence>
<reference evidence="2 3" key="1">
    <citation type="submission" date="2007-01" db="EMBL/GenBank/DDBJ databases">
        <title>Complete sequence of Psychromonas ingrahamii 37.</title>
        <authorList>
            <consortium name="US DOE Joint Genome Institute"/>
            <person name="Copeland A."/>
            <person name="Lucas S."/>
            <person name="Lapidus A."/>
            <person name="Barry K."/>
            <person name="Detter J.C."/>
            <person name="Glavina del Rio T."/>
            <person name="Hammon N."/>
            <person name="Israni S."/>
            <person name="Dalin E."/>
            <person name="Tice H."/>
            <person name="Pitluck S."/>
            <person name="Thompson L.S."/>
            <person name="Brettin T."/>
            <person name="Bruce D."/>
            <person name="Han C."/>
            <person name="Tapia R."/>
            <person name="Schmutz J."/>
            <person name="Larimer F."/>
            <person name="Land M."/>
            <person name="Hauser L."/>
            <person name="Kyrpides N."/>
            <person name="Ivanova N."/>
            <person name="Staley J."/>
            <person name="Richardson P."/>
        </authorList>
    </citation>
    <scope>NUCLEOTIDE SEQUENCE [LARGE SCALE GENOMIC DNA]</scope>
    <source>
        <strain evidence="2 3">37</strain>
    </source>
</reference>
<dbReference type="HOGENOM" id="CLU_076318_0_0_6"/>
<dbReference type="AlphaFoldDB" id="A1STM1"/>
<protein>
    <recommendedName>
        <fullName evidence="1">DUF1722 domain-containing protein</fullName>
    </recommendedName>
</protein>
<dbReference type="PANTHER" id="PTHR30087">
    <property type="entry name" value="INNER MEMBRANE PROTEIN"/>
    <property type="match status" value="1"/>
</dbReference>
<dbReference type="STRING" id="357804.Ping_0997"/>
<keyword evidence="3" id="KW-1185">Reference proteome</keyword>
<accession>A1STM1</accession>
<proteinExistence type="predicted"/>
<dbReference type="PANTHER" id="PTHR30087:SF0">
    <property type="entry name" value="INNER MEMBRANE PROTEIN"/>
    <property type="match status" value="1"/>
</dbReference>
<dbReference type="InterPro" id="IPR017087">
    <property type="entry name" value="UCP037004"/>
</dbReference>
<dbReference type="PIRSF" id="PIRSF037004">
    <property type="entry name" value="UCP037004"/>
    <property type="match status" value="1"/>
</dbReference>
<dbReference type="Pfam" id="PF04463">
    <property type="entry name" value="2-thiour_desulf"/>
    <property type="match status" value="1"/>
</dbReference>
<dbReference type="Pfam" id="PF08349">
    <property type="entry name" value="DUF1722"/>
    <property type="match status" value="1"/>
</dbReference>
<evidence type="ECO:0000313" key="3">
    <source>
        <dbReference type="Proteomes" id="UP000000639"/>
    </source>
</evidence>
<name>A1STM1_PSYIN</name>
<dbReference type="KEGG" id="pin:Ping_0997"/>
<evidence type="ECO:0000259" key="1">
    <source>
        <dbReference type="Pfam" id="PF08349"/>
    </source>
</evidence>
<organism evidence="2 3">
    <name type="scientific">Psychromonas ingrahamii (strain DSM 17664 / CCUG 51855 / 37)</name>
    <dbReference type="NCBI Taxonomy" id="357804"/>
    <lineage>
        <taxon>Bacteria</taxon>
        <taxon>Pseudomonadati</taxon>
        <taxon>Pseudomonadota</taxon>
        <taxon>Gammaproteobacteria</taxon>
        <taxon>Alteromonadales</taxon>
        <taxon>Psychromonadaceae</taxon>
        <taxon>Psychromonas</taxon>
    </lineage>
</organism>
<gene>
    <name evidence="2" type="ordered locus">Ping_0997</name>
</gene>
<dbReference type="Proteomes" id="UP000000639">
    <property type="component" value="Chromosome"/>
</dbReference>
<dbReference type="RefSeq" id="WP_011769399.1">
    <property type="nucleotide sequence ID" value="NC_008709.1"/>
</dbReference>
<feature type="domain" description="DUF1722" evidence="1">
    <location>
        <begin position="194"/>
        <end position="309"/>
    </location>
</feature>
<dbReference type="EMBL" id="CP000510">
    <property type="protein sequence ID" value="ABM02836.1"/>
    <property type="molecule type" value="Genomic_DNA"/>
</dbReference>
<dbReference type="OrthoDB" id="495783at2"/>
<dbReference type="InterPro" id="IPR007553">
    <property type="entry name" value="2-thiour_desulf"/>
</dbReference>